<dbReference type="Gene3D" id="2.60.40.10">
    <property type="entry name" value="Immunoglobulins"/>
    <property type="match status" value="2"/>
</dbReference>
<dbReference type="EMBL" id="UGTP01000001">
    <property type="protein sequence ID" value="SUC12821.1"/>
    <property type="molecule type" value="Genomic_DNA"/>
</dbReference>
<organism evidence="3 4">
    <name type="scientific">Prevotella pallens</name>
    <dbReference type="NCBI Taxonomy" id="60133"/>
    <lineage>
        <taxon>Bacteria</taxon>
        <taxon>Pseudomonadati</taxon>
        <taxon>Bacteroidota</taxon>
        <taxon>Bacteroidia</taxon>
        <taxon>Bacteroidales</taxon>
        <taxon>Prevotellaceae</taxon>
        <taxon>Prevotella</taxon>
    </lineage>
</organism>
<name>A0A379F2G7_9BACT</name>
<feature type="domain" description="Cleaved adhesin" evidence="2">
    <location>
        <begin position="515"/>
        <end position="661"/>
    </location>
</feature>
<dbReference type="NCBIfam" id="NF038128">
    <property type="entry name" value="choice_anch_J"/>
    <property type="match status" value="2"/>
</dbReference>
<dbReference type="GO" id="GO:0016787">
    <property type="term" value="F:hydrolase activity"/>
    <property type="evidence" value="ECO:0007669"/>
    <property type="project" value="UniProtKB-KW"/>
</dbReference>
<evidence type="ECO:0000259" key="2">
    <source>
        <dbReference type="Pfam" id="PF07675"/>
    </source>
</evidence>
<keyword evidence="1" id="KW-0732">Signal</keyword>
<gene>
    <name evidence="3" type="primary">kgp_5</name>
    <name evidence="3" type="ORF">NCTC13043_01437</name>
</gene>
<dbReference type="SUPFAM" id="SSF82171">
    <property type="entry name" value="DPP6 N-terminal domain-like"/>
    <property type="match status" value="1"/>
</dbReference>
<feature type="domain" description="Cleaved adhesin" evidence="2">
    <location>
        <begin position="1261"/>
        <end position="1394"/>
    </location>
</feature>
<proteinExistence type="predicted"/>
<feature type="signal peptide" evidence="1">
    <location>
        <begin position="1"/>
        <end position="23"/>
    </location>
</feature>
<evidence type="ECO:0000313" key="4">
    <source>
        <dbReference type="Proteomes" id="UP000254235"/>
    </source>
</evidence>
<protein>
    <submittedName>
        <fullName evidence="3">Lys-gingipain W83</fullName>
        <ecNumber evidence="3">3.4.22.47</ecNumber>
    </submittedName>
</protein>
<evidence type="ECO:0000256" key="1">
    <source>
        <dbReference type="SAM" id="SignalP"/>
    </source>
</evidence>
<dbReference type="RefSeq" id="WP_115083506.1">
    <property type="nucleotide sequence ID" value="NZ_UGTP01000001.1"/>
</dbReference>
<dbReference type="InterPro" id="IPR011628">
    <property type="entry name" value="Cleaved_adhesin"/>
</dbReference>
<feature type="chain" id="PRO_5016845796" evidence="1">
    <location>
        <begin position="24"/>
        <end position="1513"/>
    </location>
</feature>
<evidence type="ECO:0000313" key="3">
    <source>
        <dbReference type="EMBL" id="SUC12821.1"/>
    </source>
</evidence>
<dbReference type="EC" id="3.4.22.47" evidence="3"/>
<dbReference type="Pfam" id="PF07675">
    <property type="entry name" value="Cleaved_Adhesin"/>
    <property type="match status" value="2"/>
</dbReference>
<dbReference type="Proteomes" id="UP000254235">
    <property type="component" value="Unassembled WGS sequence"/>
</dbReference>
<dbReference type="Gene3D" id="2.60.120.200">
    <property type="match status" value="3"/>
</dbReference>
<reference evidence="3 4" key="1">
    <citation type="submission" date="2018-06" db="EMBL/GenBank/DDBJ databases">
        <authorList>
            <consortium name="Pathogen Informatics"/>
            <person name="Doyle S."/>
        </authorList>
    </citation>
    <scope>NUCLEOTIDE SEQUENCE [LARGE SCALE GENOMIC DNA]</scope>
    <source>
        <strain evidence="3 4">NCTC13043</strain>
    </source>
</reference>
<sequence>MKKVFTSIILLVLSLSVPPTSMAQKAHKLMKPNRTQTEQLTSITPVKESIVLKTPNRGLRTIDSSVILWGNATINEMWGYYSFQPKNTAGTISFTQLGSQSQRIARNGVQIADGKLYTVDFERYGPSNGDLTLYTYDISTWKGNGQKYNDFSLAAIETAQAKDGTVYGEFYNSSASNKQYELGTVDYRTRTRTTFGTTTRRYVAMGITSDNKLYGIASDGILYKISITDGSETSIGSTGLILTDEDGGPYQQTGEIDPKDNTFYWYAQDKDYNTALYVVNLATGAATKIADSEITMYGMVIAPTPANINAPAVVSNLSAVFSGTSLNGVINFILPNKTVKGDALNGNVDYVVTANGKQLFNGTEQSGSSISKSVQLPCSGEYNFNVTVSNAKGESPMATLKQWIGFDEPERVGNPTAKLENGIVTIKWSAPTTGTHQGTLGALTYDVIRIQGRDTTNVATGITNTICTDDLSGAEHASYTYAIRAISGDVKGLRWTNTTPIIAGSAIEPDWNYKFEGQSALSMFKIIDANNDKATWWCNGFPGYGAMSHQTNVKKNSDDWLITPAIHLSSDRVYTVAFKVRNVMAEPKNTLEVKWGKGSNVEQLSNVLLETFTPEFSETNGQWQVCTADIIPDATGNVYIGFHDNTSVTDKYQIAIDSITVTKTAYATAPDSVKSLTITPAPKGALQATISFITPKVRINGSALARIDSFVVNRDGINIARINAAAIGTRMEWIDQNVPTNGFHTYTIIPYLDGHPGRKSTNKNLIGIDRPHNPTGITFTDQGTTLKAFWNVFQTVGANGGYLNPKDVSVTFYTLTKGDFGFELGDSLTTSKPGETSTILPFDPNKTTMDDGKTQTLAWFGVKANNSTGESDCVTARGIVVGPCISLPFKESMSNGQLDNGFASLLGNEQYNSRKTAAAWRVVTDAASDNDGGSFVWANYTEEYAGNDVNFTIQQGDETSVNLPKVALAGATNPKLFFDLYSLIGNESTLKVLIQTPDGKDHVAAQYDLSKTTQNGWTKQSVDLAPFAKERYIIVKFEGVAQGSKVMIGIDNINIINQLERNLTAVSIETPENIVAGKKGQVKVVVKNQGAVDATRYFVILYANGNQCDAVSRTKQLPSMANDTINLKLPVAINESATSLQVKAMVIYDGDMLINDNETETKAVSVIQSPYGRINDLKAEMGGEHKVVLTWGQPILPEPIRIYDGFENYSPFAKNMSPWTMIDGDKGLTGALQPSSTYPGQGEPFAFTAFNPNWWIEDMTNVNPGLAPHNGNQYAAAVYALNENQKLVEQNNWLISPRLSGRKQEITFYVMNVATRPGDTKYAESFDVLYSTESTDTASFVKIKSEQADGTIAFNEGANWKRITIEVPEGAKYFAIHHNTPKGKAYIFGIDDISYEQVATGADDDITEYIIYRDGKKIASVKGSQHTYTNNRVTGEHIYNVTAIYTAKTGEINESGFSNDASINTTSIETIENEPQTFDVTTLNGVKVRTNTKNYNNLQRGVYIINGKKRVVK</sequence>
<dbReference type="GeneID" id="78571123"/>
<accession>A0A379F2G7</accession>
<dbReference type="InterPro" id="IPR013783">
    <property type="entry name" value="Ig-like_fold"/>
</dbReference>
<dbReference type="OrthoDB" id="1086190at2"/>
<keyword evidence="3" id="KW-0378">Hydrolase</keyword>